<dbReference type="InterPro" id="IPR006680">
    <property type="entry name" value="Amidohydro-rel"/>
</dbReference>
<dbReference type="Proteomes" id="UP000216339">
    <property type="component" value="Unassembled WGS sequence"/>
</dbReference>
<sequence length="336" mass="37809">MRLHLYALIVSAAAAAQPAPDRRPVLDMHLHALPADEVGPPPVAMCVPMLAWAPERAPDQSWLDAFGAFVTDPPCPAPFWSNARTDREVLEGTLEVMERRNIIGVLSGPPRDVLWWHEAAPDRFIPSAQLQFGRDAYAPDSLRALFVDGPFEVLGEVSNQYVGVAPNDPQMDPYWAFMAEHDLPVAIHLGEGPFLATVLYPGYRPSLSSPYLLEDVLHRHPTLRISVMHYGSPLVDEMIAMMGAYPQLYVDLGGIQWFYARAYFYEQLRQFVDAGLARRVMFGSDHVIWPGLLEESIDIVEDAPFLSDEQKRDILYHNAARFLRLSDETIARHHAM</sequence>
<name>A0A271J199_9BACT</name>
<dbReference type="RefSeq" id="WP_095510898.1">
    <property type="nucleotide sequence ID" value="NZ_MQWD01000001.1"/>
</dbReference>
<dbReference type="InterPro" id="IPR032465">
    <property type="entry name" value="ACMSD"/>
</dbReference>
<proteinExistence type="predicted"/>
<dbReference type="GO" id="GO:0005737">
    <property type="term" value="C:cytoplasm"/>
    <property type="evidence" value="ECO:0007669"/>
    <property type="project" value="TreeGrafter"/>
</dbReference>
<dbReference type="InterPro" id="IPR032466">
    <property type="entry name" value="Metal_Hydrolase"/>
</dbReference>
<dbReference type="PANTHER" id="PTHR21240:SF28">
    <property type="entry name" value="ISO-OROTATE DECARBOXYLASE (EUROFUNG)"/>
    <property type="match status" value="1"/>
</dbReference>
<evidence type="ECO:0000313" key="3">
    <source>
        <dbReference type="EMBL" id="PAP77233.1"/>
    </source>
</evidence>
<keyword evidence="1" id="KW-0456">Lyase</keyword>
<evidence type="ECO:0000313" key="4">
    <source>
        <dbReference type="Proteomes" id="UP000216339"/>
    </source>
</evidence>
<protein>
    <recommendedName>
        <fullName evidence="2">Amidohydrolase-related domain-containing protein</fullName>
    </recommendedName>
</protein>
<dbReference type="GO" id="GO:0016831">
    <property type="term" value="F:carboxy-lyase activity"/>
    <property type="evidence" value="ECO:0007669"/>
    <property type="project" value="InterPro"/>
</dbReference>
<evidence type="ECO:0000256" key="1">
    <source>
        <dbReference type="ARBA" id="ARBA00023239"/>
    </source>
</evidence>
<gene>
    <name evidence="3" type="ORF">BSZ37_12715</name>
</gene>
<comment type="caution">
    <text evidence="3">The sequence shown here is derived from an EMBL/GenBank/DDBJ whole genome shotgun (WGS) entry which is preliminary data.</text>
</comment>
<dbReference type="GO" id="GO:0016787">
    <property type="term" value="F:hydrolase activity"/>
    <property type="evidence" value="ECO:0007669"/>
    <property type="project" value="InterPro"/>
</dbReference>
<dbReference type="PANTHER" id="PTHR21240">
    <property type="entry name" value="2-AMINO-3-CARBOXYLMUCONATE-6-SEMIALDEHYDE DECARBOXYLASE"/>
    <property type="match status" value="1"/>
</dbReference>
<dbReference type="AlphaFoldDB" id="A0A271J199"/>
<dbReference type="GO" id="GO:0019748">
    <property type="term" value="P:secondary metabolic process"/>
    <property type="evidence" value="ECO:0007669"/>
    <property type="project" value="TreeGrafter"/>
</dbReference>
<evidence type="ECO:0000259" key="2">
    <source>
        <dbReference type="Pfam" id="PF04909"/>
    </source>
</evidence>
<dbReference type="Gene3D" id="3.20.20.140">
    <property type="entry name" value="Metal-dependent hydrolases"/>
    <property type="match status" value="1"/>
</dbReference>
<dbReference type="Pfam" id="PF04909">
    <property type="entry name" value="Amidohydro_2"/>
    <property type="match status" value="1"/>
</dbReference>
<reference evidence="3 4" key="1">
    <citation type="submission" date="2016-11" db="EMBL/GenBank/DDBJ databases">
        <title>Study of marine rhodopsin-containing bacteria.</title>
        <authorList>
            <person name="Yoshizawa S."/>
            <person name="Kumagai Y."/>
            <person name="Kogure K."/>
        </authorList>
    </citation>
    <scope>NUCLEOTIDE SEQUENCE [LARGE SCALE GENOMIC DNA]</scope>
    <source>
        <strain evidence="3 4">SAORIC-28</strain>
    </source>
</reference>
<feature type="domain" description="Amidohydrolase-related" evidence="2">
    <location>
        <begin position="27"/>
        <end position="325"/>
    </location>
</feature>
<accession>A0A271J199</accession>
<dbReference type="OrthoDB" id="5450317at2"/>
<keyword evidence="4" id="KW-1185">Reference proteome</keyword>
<dbReference type="EMBL" id="MQWD01000001">
    <property type="protein sequence ID" value="PAP77233.1"/>
    <property type="molecule type" value="Genomic_DNA"/>
</dbReference>
<organism evidence="3 4">
    <name type="scientific">Rubrivirga marina</name>
    <dbReference type="NCBI Taxonomy" id="1196024"/>
    <lineage>
        <taxon>Bacteria</taxon>
        <taxon>Pseudomonadati</taxon>
        <taxon>Rhodothermota</taxon>
        <taxon>Rhodothermia</taxon>
        <taxon>Rhodothermales</taxon>
        <taxon>Rubricoccaceae</taxon>
        <taxon>Rubrivirga</taxon>
    </lineage>
</organism>
<dbReference type="SUPFAM" id="SSF51556">
    <property type="entry name" value="Metallo-dependent hydrolases"/>
    <property type="match status" value="1"/>
</dbReference>